<feature type="transmembrane region" description="Helical" evidence="2">
    <location>
        <begin position="249"/>
        <end position="273"/>
    </location>
</feature>
<evidence type="ECO:0000256" key="1">
    <source>
        <dbReference type="SAM" id="MobiDB-lite"/>
    </source>
</evidence>
<accession>A0A1Y5PU84</accession>
<evidence type="ECO:0000256" key="2">
    <source>
        <dbReference type="SAM" id="Phobius"/>
    </source>
</evidence>
<reference evidence="3" key="1">
    <citation type="submission" date="2016-03" db="EMBL/GenBank/DDBJ databases">
        <authorList>
            <person name="Ploux O."/>
        </authorList>
    </citation>
    <scope>NUCLEOTIDE SEQUENCE</scope>
    <source>
        <strain evidence="3">UC10</strain>
    </source>
</reference>
<feature type="transmembrane region" description="Helical" evidence="2">
    <location>
        <begin position="318"/>
        <end position="340"/>
    </location>
</feature>
<feature type="compositionally biased region" description="Low complexity" evidence="1">
    <location>
        <begin position="18"/>
        <end position="33"/>
    </location>
</feature>
<gene>
    <name evidence="3" type="ORF">SPPYR_1136</name>
</gene>
<keyword evidence="2" id="KW-0812">Transmembrane</keyword>
<dbReference type="AlphaFoldDB" id="A0A1Y5PU84"/>
<feature type="transmembrane region" description="Helical" evidence="2">
    <location>
        <begin position="75"/>
        <end position="94"/>
    </location>
</feature>
<evidence type="ECO:0008006" key="4">
    <source>
        <dbReference type="Google" id="ProtNLM"/>
    </source>
</evidence>
<keyword evidence="2" id="KW-1133">Transmembrane helix</keyword>
<dbReference type="EMBL" id="LT598653">
    <property type="protein sequence ID" value="SBV32256.1"/>
    <property type="molecule type" value="Genomic_DNA"/>
</dbReference>
<feature type="transmembrane region" description="Helical" evidence="2">
    <location>
        <begin position="395"/>
        <end position="414"/>
    </location>
</feature>
<feature type="transmembrane region" description="Helical" evidence="2">
    <location>
        <begin position="355"/>
        <end position="375"/>
    </location>
</feature>
<dbReference type="Pfam" id="PF13687">
    <property type="entry name" value="DUF4153"/>
    <property type="match status" value="1"/>
</dbReference>
<feature type="transmembrane region" description="Helical" evidence="2">
    <location>
        <begin position="285"/>
        <end position="306"/>
    </location>
</feature>
<organism evidence="3">
    <name type="scientific">uncultured Sphingopyxis sp</name>
    <dbReference type="NCBI Taxonomy" id="310581"/>
    <lineage>
        <taxon>Bacteria</taxon>
        <taxon>Pseudomonadati</taxon>
        <taxon>Pseudomonadota</taxon>
        <taxon>Alphaproteobacteria</taxon>
        <taxon>Sphingomonadales</taxon>
        <taxon>Sphingomonadaceae</taxon>
        <taxon>Sphingopyxis</taxon>
        <taxon>environmental samples</taxon>
    </lineage>
</organism>
<sequence>MPTRGKQAQIAGMTESIAPTAPDSPAKSSSASARLDDSDPPWPLRPWIMAAICAVAGLAFHLLIDHHYQDALAHWRSALATGIAAATVVFVLGVERRRWHWALGFALGWGVILGLIARTTAAYNIQGNPVEWPFWSGILAVLVATPLFQTRRDVAPDWRFWKLWTMPYERLHSHAWTDAVIGAASLAFVGITFLLTVLIGQMFKLIGINLIFDLLNDEWFGWMLAGAAFGGAVGLLRERDKLVATLQRLVMIVLAVLAPVLAVALVLFLLSLAGTGLQKLWDSGFSTAAVMMAVAAFAVLLANAVIGNGGDDRATSPALRWAAPVLAVAVLPLAGIAYYSMHLRVVQYGWTPERIWGVIAALIALAYGIAGLWAVARGRRHFDDWLRPLQQKLAIGLALLALFLALPILDFGAISTRDQLARLKSGATPVEKFDWAAMAFDFGPSGRAALTDLARSPQKVRADAAKAALAAKNRWDLNGPRGALLLKPLAERLRVLPEGRALPPEALDRIAGSYMCSRAKACVALWLDDKRIGVLGQNEPGDALNFDFVTRNDAGQWVQGDWAKPARANAKRPAVDLSTAQIEVETVTQRRVLVNGEPESGTFE</sequence>
<keyword evidence="2" id="KW-0472">Membrane</keyword>
<feature type="transmembrane region" description="Helical" evidence="2">
    <location>
        <begin position="101"/>
        <end position="120"/>
    </location>
</feature>
<evidence type="ECO:0000313" key="3">
    <source>
        <dbReference type="EMBL" id="SBV32256.1"/>
    </source>
</evidence>
<feature type="transmembrane region" description="Helical" evidence="2">
    <location>
        <begin position="44"/>
        <end position="63"/>
    </location>
</feature>
<feature type="transmembrane region" description="Helical" evidence="2">
    <location>
        <begin position="219"/>
        <end position="237"/>
    </location>
</feature>
<feature type="transmembrane region" description="Helical" evidence="2">
    <location>
        <begin position="179"/>
        <end position="199"/>
    </location>
</feature>
<dbReference type="KEGG" id="sphu:SPPYR_1136"/>
<feature type="transmembrane region" description="Helical" evidence="2">
    <location>
        <begin position="132"/>
        <end position="149"/>
    </location>
</feature>
<protein>
    <recommendedName>
        <fullName evidence="4">DUF4153 domain-containing protein</fullName>
    </recommendedName>
</protein>
<name>A0A1Y5PU84_9SPHN</name>
<proteinExistence type="predicted"/>
<feature type="region of interest" description="Disordered" evidence="1">
    <location>
        <begin position="1"/>
        <end position="37"/>
    </location>
</feature>
<dbReference type="InterPro" id="IPR025291">
    <property type="entry name" value="DUF4153"/>
</dbReference>